<dbReference type="InParanoid" id="T0R612"/>
<name>T0R612_SAPDV</name>
<dbReference type="AlphaFoldDB" id="T0R612"/>
<protein>
    <submittedName>
        <fullName evidence="2">Uncharacterized protein</fullName>
    </submittedName>
</protein>
<sequence>MTKYSVVSTRVMQLVEEAEAQANAAACGLRFESGSWDAVVAASTPLATLVVGTQKLPVLKRLDDTMHCHRTRDVVVTVGNEAAAPLTTLPLATYLQDISKYTSLKTSVLLDREDDRVIVRTQTCMLPVVDGRATCFHVGLRTDATAELVLLCTEEGTSAHVVQRGESALYVNDHGTRRTLVTNPKLRPVVTIVQIPITETKTLQSGATARRTPFFNPFLPDGPQNRRDWPAPQSPTLPELGPRQPDYWPCLPQCDPAAPQYHPTTPAYSPSMSLVDPATPSNVPTAPAYVPTLPAYVPPTVPTTSAFVPTEPSPTYDSPRRIEAPLTVAPPSMALPNAIAASYAPSPVYYATGPSSDATVGVAVGAFPSLTGRTIERDIASPIRVTVQYCYPTTDGVVSSASMREMAERMRSCETLTM</sequence>
<evidence type="ECO:0000256" key="1">
    <source>
        <dbReference type="SAM" id="MobiDB-lite"/>
    </source>
</evidence>
<evidence type="ECO:0000313" key="2">
    <source>
        <dbReference type="EMBL" id="EQC42376.1"/>
    </source>
</evidence>
<feature type="region of interest" description="Disordered" evidence="1">
    <location>
        <begin position="217"/>
        <end position="236"/>
    </location>
</feature>
<dbReference type="Proteomes" id="UP000030762">
    <property type="component" value="Unassembled WGS sequence"/>
</dbReference>
<dbReference type="STRING" id="1156394.T0R612"/>
<accession>T0R612</accession>
<dbReference type="eggNOG" id="KOG0260">
    <property type="taxonomic scope" value="Eukaryota"/>
</dbReference>
<dbReference type="EMBL" id="JH767132">
    <property type="protein sequence ID" value="EQC42376.1"/>
    <property type="molecule type" value="Genomic_DNA"/>
</dbReference>
<dbReference type="GeneID" id="19940840"/>
<proteinExistence type="predicted"/>
<organism evidence="2 3">
    <name type="scientific">Saprolegnia diclina (strain VS20)</name>
    <dbReference type="NCBI Taxonomy" id="1156394"/>
    <lineage>
        <taxon>Eukaryota</taxon>
        <taxon>Sar</taxon>
        <taxon>Stramenopiles</taxon>
        <taxon>Oomycota</taxon>
        <taxon>Saprolegniomycetes</taxon>
        <taxon>Saprolegniales</taxon>
        <taxon>Saprolegniaceae</taxon>
        <taxon>Saprolegnia</taxon>
    </lineage>
</organism>
<evidence type="ECO:0000313" key="3">
    <source>
        <dbReference type="Proteomes" id="UP000030762"/>
    </source>
</evidence>
<gene>
    <name evidence="2" type="ORF">SDRG_00113</name>
</gene>
<dbReference type="VEuPathDB" id="FungiDB:SDRG_00113"/>
<reference evidence="2 3" key="1">
    <citation type="submission" date="2012-04" db="EMBL/GenBank/DDBJ databases">
        <title>The Genome Sequence of Saprolegnia declina VS20.</title>
        <authorList>
            <consortium name="The Broad Institute Genome Sequencing Platform"/>
            <person name="Russ C."/>
            <person name="Nusbaum C."/>
            <person name="Tyler B."/>
            <person name="van West P."/>
            <person name="Dieguez-Uribeondo J."/>
            <person name="de Bruijn I."/>
            <person name="Tripathy S."/>
            <person name="Jiang R."/>
            <person name="Young S.K."/>
            <person name="Zeng Q."/>
            <person name="Gargeya S."/>
            <person name="Fitzgerald M."/>
            <person name="Haas B."/>
            <person name="Abouelleil A."/>
            <person name="Alvarado L."/>
            <person name="Arachchi H.M."/>
            <person name="Berlin A."/>
            <person name="Chapman S.B."/>
            <person name="Goldberg J."/>
            <person name="Griggs A."/>
            <person name="Gujja S."/>
            <person name="Hansen M."/>
            <person name="Howarth C."/>
            <person name="Imamovic A."/>
            <person name="Larimer J."/>
            <person name="McCowen C."/>
            <person name="Montmayeur A."/>
            <person name="Murphy C."/>
            <person name="Neiman D."/>
            <person name="Pearson M."/>
            <person name="Priest M."/>
            <person name="Roberts A."/>
            <person name="Saif S."/>
            <person name="Shea T."/>
            <person name="Sisk P."/>
            <person name="Sykes S."/>
            <person name="Wortman J."/>
            <person name="Nusbaum C."/>
            <person name="Birren B."/>
        </authorList>
    </citation>
    <scope>NUCLEOTIDE SEQUENCE [LARGE SCALE GENOMIC DNA]</scope>
    <source>
        <strain evidence="2 3">VS20</strain>
    </source>
</reference>
<keyword evidence="3" id="KW-1185">Reference proteome</keyword>
<dbReference type="RefSeq" id="XP_008603799.1">
    <property type="nucleotide sequence ID" value="XM_008605577.1"/>
</dbReference>